<dbReference type="AlphaFoldDB" id="A0A5A7PWN0"/>
<evidence type="ECO:0000256" key="3">
    <source>
        <dbReference type="ARBA" id="ARBA00022833"/>
    </source>
</evidence>
<dbReference type="SMART" id="SM00575">
    <property type="entry name" value="ZnF_PMZ"/>
    <property type="match status" value="1"/>
</dbReference>
<proteinExistence type="predicted"/>
<dbReference type="PANTHER" id="PTHR47718:SF17">
    <property type="entry name" value="PROTEIN FAR1-RELATED SEQUENCE 5-LIKE"/>
    <property type="match status" value="1"/>
</dbReference>
<reference evidence="8" key="1">
    <citation type="journal article" date="2019" name="Curr. Biol.">
        <title>Genome Sequence of Striga asiatica Provides Insight into the Evolution of Plant Parasitism.</title>
        <authorList>
            <person name="Yoshida S."/>
            <person name="Kim S."/>
            <person name="Wafula E.K."/>
            <person name="Tanskanen J."/>
            <person name="Kim Y.M."/>
            <person name="Honaas L."/>
            <person name="Yang Z."/>
            <person name="Spallek T."/>
            <person name="Conn C.E."/>
            <person name="Ichihashi Y."/>
            <person name="Cheong K."/>
            <person name="Cui S."/>
            <person name="Der J.P."/>
            <person name="Gundlach H."/>
            <person name="Jiao Y."/>
            <person name="Hori C."/>
            <person name="Ishida J.K."/>
            <person name="Kasahara H."/>
            <person name="Kiba T."/>
            <person name="Kim M.S."/>
            <person name="Koo N."/>
            <person name="Laohavisit A."/>
            <person name="Lee Y.H."/>
            <person name="Lumba S."/>
            <person name="McCourt P."/>
            <person name="Mortimer J.C."/>
            <person name="Mutuku J.M."/>
            <person name="Nomura T."/>
            <person name="Sasaki-Sekimoto Y."/>
            <person name="Seto Y."/>
            <person name="Wang Y."/>
            <person name="Wakatake T."/>
            <person name="Sakakibara H."/>
            <person name="Demura T."/>
            <person name="Yamaguchi S."/>
            <person name="Yoneyama K."/>
            <person name="Manabe R.I."/>
            <person name="Nelson D.C."/>
            <person name="Schulman A.H."/>
            <person name="Timko M.P."/>
            <person name="dePamphilis C.W."/>
            <person name="Choi D."/>
            <person name="Shirasu K."/>
        </authorList>
    </citation>
    <scope>NUCLEOTIDE SEQUENCE [LARGE SCALE GENOMIC DNA]</scope>
    <source>
        <strain evidence="8">cv. UVA1</strain>
    </source>
</reference>
<gene>
    <name evidence="7" type="ORF">STAS_13690</name>
</gene>
<dbReference type="EMBL" id="BKCP01005317">
    <property type="protein sequence ID" value="GER37283.1"/>
    <property type="molecule type" value="Genomic_DNA"/>
</dbReference>
<dbReference type="OrthoDB" id="751756at2759"/>
<feature type="compositionally biased region" description="Basic and acidic residues" evidence="5">
    <location>
        <begin position="33"/>
        <end position="42"/>
    </location>
</feature>
<evidence type="ECO:0000256" key="5">
    <source>
        <dbReference type="SAM" id="MobiDB-lite"/>
    </source>
</evidence>
<keyword evidence="8" id="KW-1185">Reference proteome</keyword>
<dbReference type="InterPro" id="IPR007527">
    <property type="entry name" value="Znf_SWIM"/>
</dbReference>
<feature type="region of interest" description="Disordered" evidence="5">
    <location>
        <begin position="1"/>
        <end position="42"/>
    </location>
</feature>
<evidence type="ECO:0000256" key="2">
    <source>
        <dbReference type="ARBA" id="ARBA00022771"/>
    </source>
</evidence>
<keyword evidence="3" id="KW-0862">Zinc</keyword>
<dbReference type="InterPro" id="IPR004330">
    <property type="entry name" value="FAR1_DNA_bnd_dom"/>
</dbReference>
<dbReference type="PANTHER" id="PTHR47718">
    <property type="entry name" value="OS01G0519700 PROTEIN"/>
    <property type="match status" value="1"/>
</dbReference>
<evidence type="ECO:0000259" key="6">
    <source>
        <dbReference type="PROSITE" id="PS50966"/>
    </source>
</evidence>
<organism evidence="7 8">
    <name type="scientific">Striga asiatica</name>
    <name type="common">Asiatic witchweed</name>
    <name type="synonym">Buchnera asiatica</name>
    <dbReference type="NCBI Taxonomy" id="4170"/>
    <lineage>
        <taxon>Eukaryota</taxon>
        <taxon>Viridiplantae</taxon>
        <taxon>Streptophyta</taxon>
        <taxon>Embryophyta</taxon>
        <taxon>Tracheophyta</taxon>
        <taxon>Spermatophyta</taxon>
        <taxon>Magnoliopsida</taxon>
        <taxon>eudicotyledons</taxon>
        <taxon>Gunneridae</taxon>
        <taxon>Pentapetalae</taxon>
        <taxon>asterids</taxon>
        <taxon>lamiids</taxon>
        <taxon>Lamiales</taxon>
        <taxon>Orobanchaceae</taxon>
        <taxon>Buchnereae</taxon>
        <taxon>Striga</taxon>
    </lineage>
</organism>
<feature type="domain" description="SWIM-type" evidence="6">
    <location>
        <begin position="407"/>
        <end position="439"/>
    </location>
</feature>
<keyword evidence="1" id="KW-0479">Metal-binding</keyword>
<accession>A0A5A7PWN0</accession>
<dbReference type="Pfam" id="PF04434">
    <property type="entry name" value="SWIM"/>
    <property type="match status" value="1"/>
</dbReference>
<name>A0A5A7PWN0_STRAF</name>
<protein>
    <submittedName>
        <fullName evidence="7">FAR1-related sequence 5</fullName>
    </submittedName>
</protein>
<dbReference type="InterPro" id="IPR006564">
    <property type="entry name" value="Znf_PMZ"/>
</dbReference>
<dbReference type="PROSITE" id="PS50966">
    <property type="entry name" value="ZF_SWIM"/>
    <property type="match status" value="1"/>
</dbReference>
<comment type="caution">
    <text evidence="7">The sequence shown here is derived from an EMBL/GenBank/DDBJ whole genome shotgun (WGS) entry which is preliminary data.</text>
</comment>
<dbReference type="GO" id="GO:0008270">
    <property type="term" value="F:zinc ion binding"/>
    <property type="evidence" value="ECO:0007669"/>
    <property type="project" value="UniProtKB-KW"/>
</dbReference>
<keyword evidence="2 4" id="KW-0863">Zinc-finger</keyword>
<dbReference type="Pfam" id="PF03101">
    <property type="entry name" value="FAR1"/>
    <property type="match status" value="1"/>
</dbReference>
<evidence type="ECO:0000313" key="7">
    <source>
        <dbReference type="EMBL" id="GER37283.1"/>
    </source>
</evidence>
<sequence length="554" mass="63567">MEIEEKTDNDGDIGDKCKNSNEGEGVVTPVDSSDEHDGSNVEKEHRNIILSNEDQGDVVDLFGSLVGLKRWKIEDIYDLYCDHAREVGFTVRKTTTRCNHVGVVIEKYYVCSCQGSKRSTASSTGDQVQRKEKKRCITRTGCQAYLRVKMNSKGVYEVIGHNTQHNHTLHRKVWRHMHHPERLISSKNVIYDDVKEEHCSGEDHLNIVFPGIRHRLCWWHLYHDAVSQSGNLKGDKCFDDAFNKCLSGCTNESEFESCWNSMVSKNVLNDHSWFKRLHDLREKWSTAFGSDFFSSGNLPHCAIGYIAKKITSLHEFHTIFKETVKRLRSNEAKDEHRCSTATHTSAVQLTGILKHASEVYTLPVFEDFKEEFLKSLSTSCKMLRDDNGTVIYNVVRDDGVICGEVTFTVAENKISCSCKRFEDCGLLCRHCLKVFHMHSMTRIPDIYIKRRWTKFARKDLWDNLSIGIGKPDEKVNGCNLWRHDIMRKYYNLLLKAQDNNEVRKTMEDGLDRLSGEIDALMNARHSTKENDAFSSSVDVVDTMCPNGKKRKNGD</sequence>
<feature type="compositionally biased region" description="Basic and acidic residues" evidence="5">
    <location>
        <begin position="1"/>
        <end position="21"/>
    </location>
</feature>
<evidence type="ECO:0000256" key="4">
    <source>
        <dbReference type="PROSITE-ProRule" id="PRU00325"/>
    </source>
</evidence>
<dbReference type="Proteomes" id="UP000325081">
    <property type="component" value="Unassembled WGS sequence"/>
</dbReference>
<evidence type="ECO:0000313" key="8">
    <source>
        <dbReference type="Proteomes" id="UP000325081"/>
    </source>
</evidence>
<evidence type="ECO:0000256" key="1">
    <source>
        <dbReference type="ARBA" id="ARBA00022723"/>
    </source>
</evidence>